<dbReference type="Pfam" id="PF12796">
    <property type="entry name" value="Ank_2"/>
    <property type="match status" value="1"/>
</dbReference>
<accession>A0ABR3UJ72</accession>
<protein>
    <recommendedName>
        <fullName evidence="3">Ankyrin repeat protein</fullName>
    </recommendedName>
</protein>
<dbReference type="Gene3D" id="1.25.40.20">
    <property type="entry name" value="Ankyrin repeat-containing domain"/>
    <property type="match status" value="1"/>
</dbReference>
<organism evidence="1 2">
    <name type="scientific">Alternaria dauci</name>
    <dbReference type="NCBI Taxonomy" id="48095"/>
    <lineage>
        <taxon>Eukaryota</taxon>
        <taxon>Fungi</taxon>
        <taxon>Dikarya</taxon>
        <taxon>Ascomycota</taxon>
        <taxon>Pezizomycotina</taxon>
        <taxon>Dothideomycetes</taxon>
        <taxon>Pleosporomycetidae</taxon>
        <taxon>Pleosporales</taxon>
        <taxon>Pleosporineae</taxon>
        <taxon>Pleosporaceae</taxon>
        <taxon>Alternaria</taxon>
        <taxon>Alternaria sect. Porri</taxon>
    </lineage>
</organism>
<gene>
    <name evidence="1" type="ORF">ACET3X_006302</name>
</gene>
<evidence type="ECO:0000313" key="1">
    <source>
        <dbReference type="EMBL" id="KAL1796078.1"/>
    </source>
</evidence>
<reference evidence="1 2" key="1">
    <citation type="submission" date="2024-09" db="EMBL/GenBank/DDBJ databases">
        <title>T2T genomes of carrot and Alternaria dauci and their utility for understanding host-pathogen interaction during carrot leaf blight disease.</title>
        <authorList>
            <person name="Liu W."/>
            <person name="Xu S."/>
            <person name="Ou C."/>
            <person name="Liu X."/>
            <person name="Zhuang F."/>
            <person name="Deng X.W."/>
        </authorList>
    </citation>
    <scope>NUCLEOTIDE SEQUENCE [LARGE SCALE GENOMIC DNA]</scope>
    <source>
        <strain evidence="1 2">A2016</strain>
    </source>
</reference>
<evidence type="ECO:0008006" key="3">
    <source>
        <dbReference type="Google" id="ProtNLM"/>
    </source>
</evidence>
<dbReference type="Proteomes" id="UP001578633">
    <property type="component" value="Chromosome 5"/>
</dbReference>
<evidence type="ECO:0000313" key="2">
    <source>
        <dbReference type="Proteomes" id="UP001578633"/>
    </source>
</evidence>
<proteinExistence type="predicted"/>
<dbReference type="EMBL" id="JBHGVX010000005">
    <property type="protein sequence ID" value="KAL1796078.1"/>
    <property type="molecule type" value="Genomic_DNA"/>
</dbReference>
<keyword evidence="2" id="KW-1185">Reference proteome</keyword>
<dbReference type="SMART" id="SM00248">
    <property type="entry name" value="ANK"/>
    <property type="match status" value="4"/>
</dbReference>
<dbReference type="InterPro" id="IPR002110">
    <property type="entry name" value="Ankyrin_rpt"/>
</dbReference>
<dbReference type="InterPro" id="IPR036770">
    <property type="entry name" value="Ankyrin_rpt-contain_sf"/>
</dbReference>
<name>A0ABR3UJ72_9PLEO</name>
<dbReference type="SUPFAM" id="SSF48403">
    <property type="entry name" value="Ankyrin repeat"/>
    <property type="match status" value="1"/>
</dbReference>
<dbReference type="GeneID" id="96086624"/>
<sequence length="419" mass="47001">MDLFTNISADYLASPYRKRMNEPLVTLIHNCADWVLGIEGKSSGEETKTRYLHDIIQFMTRENVFATYHQAIYPEYTRYDLGLPSQDVANLAAAAAAGSLVAVKRMLRKKPMCWPSVEYFDANYNTGVLSDPIGAAACNGHSKVLKFLIAELRPYLNPRCRKYAITHGGLYLHRLLDSIFRLAILSKNGRTIQILAEFANTHKTSFSSEHLATSKANGEAWVKSAVSTGCVNTLQATLSAMMTINPAAYGLLKDHHLALAFQHSCRTGQKDILQYLVAQDRALLRGNGKKGMQLAAQYLHRNIITALLENGISINSGRAIHEAIKYENISIIKFMIVRGARVDTATYEFCVSQLQVKDYKDVNAWPTTSMMPVVFYWVAKVVEQKPVSGWFQVDILAKLVREVDRSELWRGRVEAEFGI</sequence>
<dbReference type="RefSeq" id="XP_069306662.1">
    <property type="nucleotide sequence ID" value="XM_069452498.1"/>
</dbReference>
<comment type="caution">
    <text evidence="1">The sequence shown here is derived from an EMBL/GenBank/DDBJ whole genome shotgun (WGS) entry which is preliminary data.</text>
</comment>